<keyword evidence="5 8" id="KW-0413">Isomerase</keyword>
<proteinExistence type="inferred from homology"/>
<keyword evidence="11" id="KW-1185">Reference proteome</keyword>
<dbReference type="EMBL" id="OU963905">
    <property type="protein sequence ID" value="CAH0398926.1"/>
    <property type="molecule type" value="Genomic_DNA"/>
</dbReference>
<dbReference type="Proteomes" id="UP001153292">
    <property type="component" value="Chromosome 12"/>
</dbReference>
<dbReference type="InterPro" id="IPR001998">
    <property type="entry name" value="Xylose_isomerase"/>
</dbReference>
<dbReference type="InterPro" id="IPR036237">
    <property type="entry name" value="Xyl_isomerase-like_sf"/>
</dbReference>
<keyword evidence="9" id="KW-0732">Signal</keyword>
<evidence type="ECO:0000256" key="1">
    <source>
        <dbReference type="ARBA" id="ARBA00005765"/>
    </source>
</evidence>
<evidence type="ECO:0000256" key="7">
    <source>
        <dbReference type="ARBA" id="ARBA00033659"/>
    </source>
</evidence>
<dbReference type="SUPFAM" id="SSF51658">
    <property type="entry name" value="Xylose isomerase-like"/>
    <property type="match status" value="1"/>
</dbReference>
<evidence type="ECO:0000256" key="4">
    <source>
        <dbReference type="ARBA" id="ARBA00022723"/>
    </source>
</evidence>
<feature type="chain" id="PRO_5045038955" description="Xylose isomerase" evidence="9">
    <location>
        <begin position="23"/>
        <end position="479"/>
    </location>
</feature>
<evidence type="ECO:0000256" key="8">
    <source>
        <dbReference type="RuleBase" id="RU000609"/>
    </source>
</evidence>
<dbReference type="PROSITE" id="PS51415">
    <property type="entry name" value="XYLOSE_ISOMERASE"/>
    <property type="match status" value="1"/>
</dbReference>
<keyword evidence="6 8" id="KW-0119">Carbohydrate metabolism</keyword>
<comment type="catalytic activity">
    <reaction evidence="7 8">
        <text>alpha-D-xylose = alpha-D-xylulofuranose</text>
        <dbReference type="Rhea" id="RHEA:22816"/>
        <dbReference type="ChEBI" id="CHEBI:28518"/>
        <dbReference type="ChEBI" id="CHEBI:188998"/>
        <dbReference type="EC" id="5.3.1.5"/>
    </reaction>
</comment>
<sequence>MVARGRQRVCGCLFVAVTVSMAGYNQPGGKRQKVREVRPGDNVDYFQGIDKIEYNNMSSPSDVSSYRFYNSTERVHSRAMEDWLKFSVSLTEFRNNGSDNHRPPHTHPWNDGSKTLENYKRCIRALFEFCQKLGVKYWTALDSDLLHCEWWDDPKQWDDIVEYVQELSQRYHVKLLWLAPDLHSHARYAYGAFTSNEAFTFAQAAAQIKKCLEISQRLNAECFLLWPCREGYDNTFQTDVSREIKLFAKLLKLTAEYKDRLNYRCQLLIMPYYNCQLKKYAHNFGWQPHGWREGEVLNRYMWDVTSCLYLLKNFNLDRYYKVCSPPGHHMCMAMVYNMLGGVRLSNAIDHYDSKSFTLMMKGIIDQGTAPPSGICLNLRGRRSGDARDLLTLHVKYIDAAAKGLRFAASIIAEQTFSKHLQQRYITYHSGFGSRLVSSDVTMEECEDFCKKTQNQTSEPSRSEHMDLFFQRYLDTSDRI</sequence>
<feature type="signal peptide" evidence="9">
    <location>
        <begin position="1"/>
        <end position="22"/>
    </location>
</feature>
<evidence type="ECO:0000256" key="2">
    <source>
        <dbReference type="ARBA" id="ARBA00011958"/>
    </source>
</evidence>
<comment type="similarity">
    <text evidence="1 8">Belongs to the xylose isomerase family.</text>
</comment>
<evidence type="ECO:0000256" key="9">
    <source>
        <dbReference type="SAM" id="SignalP"/>
    </source>
</evidence>
<dbReference type="PANTHER" id="PTHR48408:SF1">
    <property type="entry name" value="XYLOSE ISOMERASE"/>
    <property type="match status" value="1"/>
</dbReference>
<organism evidence="10 11">
    <name type="scientific">Chilo suppressalis</name>
    <name type="common">Asiatic rice borer moth</name>
    <dbReference type="NCBI Taxonomy" id="168631"/>
    <lineage>
        <taxon>Eukaryota</taxon>
        <taxon>Metazoa</taxon>
        <taxon>Ecdysozoa</taxon>
        <taxon>Arthropoda</taxon>
        <taxon>Hexapoda</taxon>
        <taxon>Insecta</taxon>
        <taxon>Pterygota</taxon>
        <taxon>Neoptera</taxon>
        <taxon>Endopterygota</taxon>
        <taxon>Lepidoptera</taxon>
        <taxon>Glossata</taxon>
        <taxon>Ditrysia</taxon>
        <taxon>Pyraloidea</taxon>
        <taxon>Crambidae</taxon>
        <taxon>Crambinae</taxon>
        <taxon>Chilo</taxon>
    </lineage>
</organism>
<gene>
    <name evidence="10" type="ORF">CHILSU_LOCUS2052</name>
</gene>
<accession>A0ABN8ASV3</accession>
<evidence type="ECO:0000256" key="3">
    <source>
        <dbReference type="ARBA" id="ARBA00022629"/>
    </source>
</evidence>
<keyword evidence="3 8" id="KW-0859">Xylose metabolism</keyword>
<evidence type="ECO:0000256" key="6">
    <source>
        <dbReference type="ARBA" id="ARBA00023277"/>
    </source>
</evidence>
<dbReference type="PANTHER" id="PTHR48408">
    <property type="match status" value="1"/>
</dbReference>
<name>A0ABN8ASV3_CHISP</name>
<dbReference type="PRINTS" id="PR00688">
    <property type="entry name" value="XYLOSISMRASE"/>
</dbReference>
<evidence type="ECO:0000313" key="10">
    <source>
        <dbReference type="EMBL" id="CAH0398926.1"/>
    </source>
</evidence>
<reference evidence="10" key="1">
    <citation type="submission" date="2021-12" db="EMBL/GenBank/DDBJ databases">
        <authorList>
            <person name="King R."/>
        </authorList>
    </citation>
    <scope>NUCLEOTIDE SEQUENCE</scope>
</reference>
<dbReference type="Gene3D" id="3.20.20.150">
    <property type="entry name" value="Divalent-metal-dependent TIM barrel enzymes"/>
    <property type="match status" value="1"/>
</dbReference>
<dbReference type="EC" id="5.3.1.5" evidence="2 8"/>
<keyword evidence="4 8" id="KW-0479">Metal-binding</keyword>
<evidence type="ECO:0000256" key="5">
    <source>
        <dbReference type="ARBA" id="ARBA00023235"/>
    </source>
</evidence>
<protein>
    <recommendedName>
        <fullName evidence="2 8">Xylose isomerase</fullName>
        <ecNumber evidence="2 8">5.3.1.5</ecNumber>
    </recommendedName>
</protein>
<evidence type="ECO:0000313" key="11">
    <source>
        <dbReference type="Proteomes" id="UP001153292"/>
    </source>
</evidence>